<name>A0A812KLZ4_SYMPI</name>
<organism evidence="1 2">
    <name type="scientific">Symbiodinium pilosum</name>
    <name type="common">Dinoflagellate</name>
    <dbReference type="NCBI Taxonomy" id="2952"/>
    <lineage>
        <taxon>Eukaryota</taxon>
        <taxon>Sar</taxon>
        <taxon>Alveolata</taxon>
        <taxon>Dinophyceae</taxon>
        <taxon>Suessiales</taxon>
        <taxon>Symbiodiniaceae</taxon>
        <taxon>Symbiodinium</taxon>
    </lineage>
</organism>
<dbReference type="Proteomes" id="UP000649617">
    <property type="component" value="Unassembled WGS sequence"/>
</dbReference>
<dbReference type="Gene3D" id="3.40.50.2000">
    <property type="entry name" value="Glycogen Phosphorylase B"/>
    <property type="match status" value="1"/>
</dbReference>
<protein>
    <submittedName>
        <fullName evidence="1">InlA protein</fullName>
    </submittedName>
</protein>
<dbReference type="OrthoDB" id="429953at2759"/>
<sequence>MNASVRSGKPTIIVPCVFDQFMHAERVNQLGIGIWGIAGKMFMLQRNTTETPNKKIPFLWFVYGVGMKHISKETPTSIAAAITKCVESETIRAKAEEVGAAFRQEEQEAKPKLVQFVHDYFRDYVDGGLYKDMVRELREKRERKCCFSCCSKKA</sequence>
<dbReference type="PANTHER" id="PTHR48050:SF13">
    <property type="entry name" value="STEROL 3-BETA-GLUCOSYLTRANSFERASE UGT80A2"/>
    <property type="match status" value="1"/>
</dbReference>
<accession>A0A812KLZ4</accession>
<comment type="caution">
    <text evidence="1">The sequence shown here is derived from an EMBL/GenBank/DDBJ whole genome shotgun (WGS) entry which is preliminary data.</text>
</comment>
<gene>
    <name evidence="1" type="primary">inlA</name>
    <name evidence="1" type="ORF">SPIL2461_LOCUS3596</name>
</gene>
<dbReference type="InterPro" id="IPR050426">
    <property type="entry name" value="Glycosyltransferase_28"/>
</dbReference>
<dbReference type="EMBL" id="CAJNIZ010004407">
    <property type="protein sequence ID" value="CAE7232254.1"/>
    <property type="molecule type" value="Genomic_DNA"/>
</dbReference>
<reference evidence="1" key="1">
    <citation type="submission" date="2021-02" db="EMBL/GenBank/DDBJ databases">
        <authorList>
            <person name="Dougan E. K."/>
            <person name="Rhodes N."/>
            <person name="Thang M."/>
            <person name="Chan C."/>
        </authorList>
    </citation>
    <scope>NUCLEOTIDE SEQUENCE</scope>
</reference>
<dbReference type="SUPFAM" id="SSF53756">
    <property type="entry name" value="UDP-Glycosyltransferase/glycogen phosphorylase"/>
    <property type="match status" value="1"/>
</dbReference>
<dbReference type="PANTHER" id="PTHR48050">
    <property type="entry name" value="STEROL 3-BETA-GLUCOSYLTRANSFERASE"/>
    <property type="match status" value="1"/>
</dbReference>
<dbReference type="AlphaFoldDB" id="A0A812KLZ4"/>
<proteinExistence type="predicted"/>
<keyword evidence="2" id="KW-1185">Reference proteome</keyword>
<evidence type="ECO:0000313" key="2">
    <source>
        <dbReference type="Proteomes" id="UP000649617"/>
    </source>
</evidence>
<evidence type="ECO:0000313" key="1">
    <source>
        <dbReference type="EMBL" id="CAE7232254.1"/>
    </source>
</evidence>